<sequence length="503" mass="57314">MAPGDKRSNAVPTLTIPKPQTQLQQPLEAKTEVIKKAESDNQDGPERFASWYPLLQKVRRENPNLQHHGAVIAQVCPDKVQENEDPDWIPKDCDKVWMNKLVPYQEYPAVQLKNGILTPQLSKPPRNLKWLQKRLLQPRVDSDWTLAGWQKYKAYPHFKRHRDLTRAAMRYLFKIFPERSGYQRAYYQRWYDFPEYAPFAQGLEQPCPGFIQGFSLEAYRGMDVEYLSAAVCYRSGGRSLTLPHMSGEFAVGTLEAEEAADARHGAALVYMRNATLLHAKMKKEPEDVAVIVTFISDGLFIRFYAHYESKSPDGKIVYHQYPILAANLAGSYDEFLRGVAMLRNCQDLAFVLAMETKNHLERYHAVNGINAWVYHLDNGEHILSESEDSAVESVGGQKDGIKEDQAQQGKQHISQDKDTGTKGSESDPKETVHGNKDEGKNGASDPQKKRKKEDDAQPPTTRVLRPRKRAVQEDKKPTPKPRKRKANEGAIKKPPKKRLRPKS</sequence>
<feature type="compositionally biased region" description="Basic residues" evidence="1">
    <location>
        <begin position="493"/>
        <end position="503"/>
    </location>
</feature>
<comment type="caution">
    <text evidence="2">The sequence shown here is derived from an EMBL/GenBank/DDBJ whole genome shotgun (WGS) entry which is preliminary data.</text>
</comment>
<feature type="region of interest" description="Disordered" evidence="1">
    <location>
        <begin position="1"/>
        <end position="27"/>
    </location>
</feature>
<evidence type="ECO:0000313" key="3">
    <source>
        <dbReference type="Proteomes" id="UP000236546"/>
    </source>
</evidence>
<dbReference type="OrthoDB" id="5424149at2759"/>
<feature type="compositionally biased region" description="Basic and acidic residues" evidence="1">
    <location>
        <begin position="413"/>
        <end position="440"/>
    </location>
</feature>
<organism evidence="2 3">
    <name type="scientific">Trichoderma gamsii</name>
    <dbReference type="NCBI Taxonomy" id="398673"/>
    <lineage>
        <taxon>Eukaryota</taxon>
        <taxon>Fungi</taxon>
        <taxon>Dikarya</taxon>
        <taxon>Ascomycota</taxon>
        <taxon>Pezizomycotina</taxon>
        <taxon>Sordariomycetes</taxon>
        <taxon>Hypocreomycetidae</taxon>
        <taxon>Hypocreales</taxon>
        <taxon>Hypocreaceae</taxon>
        <taxon>Trichoderma</taxon>
    </lineage>
</organism>
<accession>A0A2K0TEF3</accession>
<feature type="region of interest" description="Disordered" evidence="1">
    <location>
        <begin position="386"/>
        <end position="503"/>
    </location>
</feature>
<dbReference type="EMBL" id="MTYH01000036">
    <property type="protein sequence ID" value="PNP43901.1"/>
    <property type="molecule type" value="Genomic_DNA"/>
</dbReference>
<name>A0A2K0TEF3_9HYPO</name>
<protein>
    <submittedName>
        <fullName evidence="2">Uncharacterized protein</fullName>
    </submittedName>
</protein>
<evidence type="ECO:0000313" key="2">
    <source>
        <dbReference type="EMBL" id="PNP43901.1"/>
    </source>
</evidence>
<proteinExistence type="predicted"/>
<dbReference type="AlphaFoldDB" id="A0A2K0TEF3"/>
<reference evidence="2 3" key="1">
    <citation type="submission" date="2017-02" db="EMBL/GenBank/DDBJ databases">
        <title>Genomes of Trichoderma spp. with biocontrol activity.</title>
        <authorList>
            <person name="Gardiner D."/>
            <person name="Kazan K."/>
            <person name="Vos C."/>
            <person name="Harvey P."/>
        </authorList>
    </citation>
    <scope>NUCLEOTIDE SEQUENCE [LARGE SCALE GENOMIC DNA]</scope>
    <source>
        <strain evidence="2 3">A5MH</strain>
    </source>
</reference>
<dbReference type="Proteomes" id="UP000236546">
    <property type="component" value="Unassembled WGS sequence"/>
</dbReference>
<evidence type="ECO:0000256" key="1">
    <source>
        <dbReference type="SAM" id="MobiDB-lite"/>
    </source>
</evidence>
<gene>
    <name evidence="2" type="ORF">TGAMA5MH_04185</name>
</gene>